<feature type="transmembrane region" description="Helical" evidence="10">
    <location>
        <begin position="20"/>
        <end position="40"/>
    </location>
</feature>
<dbReference type="NCBIfam" id="NF002011">
    <property type="entry name" value="PRK00816.1"/>
    <property type="match status" value="1"/>
</dbReference>
<gene>
    <name evidence="10" type="primary">rnfD</name>
    <name evidence="11" type="ORF">HNR75_001590</name>
</gene>
<comment type="caution">
    <text evidence="11">The sequence shown here is derived from an EMBL/GenBank/DDBJ whole genome shotgun (WGS) entry which is preliminary data.</text>
</comment>
<dbReference type="PANTHER" id="PTHR30578:SF0">
    <property type="entry name" value="ION-TRANSLOCATING OXIDOREDUCTASE COMPLEX SUBUNIT D"/>
    <property type="match status" value="1"/>
</dbReference>
<dbReference type="NCBIfam" id="TIGR01946">
    <property type="entry name" value="rnfD"/>
    <property type="match status" value="1"/>
</dbReference>
<feature type="transmembrane region" description="Helical" evidence="10">
    <location>
        <begin position="268"/>
        <end position="286"/>
    </location>
</feature>
<dbReference type="PANTHER" id="PTHR30578">
    <property type="entry name" value="ELECTRON TRANSPORT COMPLEX PROTEIN RNFD"/>
    <property type="match status" value="1"/>
</dbReference>
<feature type="transmembrane region" description="Helical" evidence="10">
    <location>
        <begin position="46"/>
        <end position="64"/>
    </location>
</feature>
<comment type="function">
    <text evidence="10">Part of a membrane-bound complex that couples electron transfer with translocation of ions across the membrane.</text>
</comment>
<keyword evidence="10" id="KW-1003">Cell membrane</keyword>
<comment type="subunit">
    <text evidence="10">The complex is composed of six subunits: RnfA, RnfB, RnfC, RnfD, RnfE and RnfG.</text>
</comment>
<comment type="caution">
    <text evidence="10">Lacks conserved residue(s) required for the propagation of feature annotation.</text>
</comment>
<evidence type="ECO:0000256" key="10">
    <source>
        <dbReference type="HAMAP-Rule" id="MF_00462"/>
    </source>
</evidence>
<comment type="similarity">
    <text evidence="10">Belongs to the NqrB/RnfD family.</text>
</comment>
<name>A0A841GMH4_9GAMM</name>
<dbReference type="GO" id="GO:0022900">
    <property type="term" value="P:electron transport chain"/>
    <property type="evidence" value="ECO:0007669"/>
    <property type="project" value="UniProtKB-UniRule"/>
</dbReference>
<evidence type="ECO:0000256" key="5">
    <source>
        <dbReference type="ARBA" id="ARBA00022692"/>
    </source>
</evidence>
<dbReference type="AlphaFoldDB" id="A0A841GMH4"/>
<dbReference type="InterPro" id="IPR011303">
    <property type="entry name" value="RnfD_bac"/>
</dbReference>
<dbReference type="EMBL" id="JACHGR010000005">
    <property type="protein sequence ID" value="MBB6055672.1"/>
    <property type="molecule type" value="Genomic_DNA"/>
</dbReference>
<keyword evidence="12" id="KW-1185">Reference proteome</keyword>
<evidence type="ECO:0000256" key="9">
    <source>
        <dbReference type="ARBA" id="ARBA00023136"/>
    </source>
</evidence>
<comment type="subcellular location">
    <subcellularLocation>
        <location evidence="10">Cell inner membrane</location>
        <topology evidence="10">Multi-pass membrane protein</topology>
    </subcellularLocation>
</comment>
<dbReference type="GO" id="GO:0005886">
    <property type="term" value="C:plasma membrane"/>
    <property type="evidence" value="ECO:0007669"/>
    <property type="project" value="UniProtKB-SubCell"/>
</dbReference>
<evidence type="ECO:0000256" key="7">
    <source>
        <dbReference type="ARBA" id="ARBA00022982"/>
    </source>
</evidence>
<evidence type="ECO:0000256" key="4">
    <source>
        <dbReference type="ARBA" id="ARBA00022643"/>
    </source>
</evidence>
<feature type="modified residue" description="FMN phosphoryl threonine" evidence="10">
    <location>
        <position position="187"/>
    </location>
</feature>
<keyword evidence="6 10" id="KW-1278">Translocase</keyword>
<evidence type="ECO:0000256" key="8">
    <source>
        <dbReference type="ARBA" id="ARBA00022989"/>
    </source>
</evidence>
<proteinExistence type="inferred from homology"/>
<feature type="transmembrane region" description="Helical" evidence="10">
    <location>
        <begin position="218"/>
        <end position="238"/>
    </location>
</feature>
<dbReference type="RefSeq" id="WP_188026426.1">
    <property type="nucleotide sequence ID" value="NZ_JACHGR010000005.1"/>
</dbReference>
<keyword evidence="9 10" id="KW-0472">Membrane</keyword>
<dbReference type="Proteomes" id="UP000585721">
    <property type="component" value="Unassembled WGS sequence"/>
</dbReference>
<evidence type="ECO:0000313" key="12">
    <source>
        <dbReference type="Proteomes" id="UP000585721"/>
    </source>
</evidence>
<keyword evidence="4 10" id="KW-0288">FMN</keyword>
<keyword evidence="2 10" id="KW-0597">Phosphoprotein</keyword>
<evidence type="ECO:0000256" key="3">
    <source>
        <dbReference type="ARBA" id="ARBA00022630"/>
    </source>
</evidence>
<keyword evidence="3 10" id="KW-0285">Flavoprotein</keyword>
<accession>A0A841GMH4</accession>
<dbReference type="EC" id="7.-.-.-" evidence="10"/>
<keyword evidence="5 10" id="KW-0812">Transmembrane</keyword>
<feature type="transmembrane region" description="Helical" evidence="10">
    <location>
        <begin position="298"/>
        <end position="317"/>
    </location>
</feature>
<keyword evidence="1 10" id="KW-0813">Transport</keyword>
<comment type="cofactor">
    <cofactor evidence="10">
        <name>FMN</name>
        <dbReference type="ChEBI" id="CHEBI:58210"/>
    </cofactor>
</comment>
<reference evidence="11 12" key="1">
    <citation type="submission" date="2020-08" db="EMBL/GenBank/DDBJ databases">
        <title>Genomic Encyclopedia of Type Strains, Phase IV (KMG-IV): sequencing the most valuable type-strain genomes for metagenomic binning, comparative biology and taxonomic classification.</title>
        <authorList>
            <person name="Goeker M."/>
        </authorList>
    </citation>
    <scope>NUCLEOTIDE SEQUENCE [LARGE SCALE GENOMIC DNA]</scope>
    <source>
        <strain evidence="11 12">DSM 22975</strain>
    </source>
</reference>
<keyword evidence="10" id="KW-0997">Cell inner membrane</keyword>
<sequence>MSFAIAVSPHGHSQKNTSSVMRLTFIALIPGIAVQCYLFGWGVLFQLGLAILTALVSEAFILRLRNYSVSTALRDSSALLTASLIAVAIPPLLPWWMVVLATAFAIIIAKQLYGGLGQNPFNPAMVGYVLLLVSFPAQMTNWSTPLAIAAERLSPIETASVIFQGQTSKGLTNYQLNKQVDGTTMATPLDYLKTESQRGHAVDSLVASDKFTAVSHDGWRWINLSFLAGGILLFLLRLIPWQTPVAMLGTLAGASALAHYLAPAQFPIPAIELLSGATMLGAFFIITDPVTSSTTPRGRLIFGALVGGMVFMIRHFGGYPDGVAFSVLLCNILVPLIDKYSQSRVYGH</sequence>
<evidence type="ECO:0000313" key="11">
    <source>
        <dbReference type="EMBL" id="MBB6055672.1"/>
    </source>
</evidence>
<keyword evidence="7 10" id="KW-0249">Electron transport</keyword>
<keyword evidence="8 10" id="KW-1133">Transmembrane helix</keyword>
<dbReference type="InterPro" id="IPR004338">
    <property type="entry name" value="NqrB/RnfD"/>
</dbReference>
<dbReference type="HAMAP" id="MF_00462">
    <property type="entry name" value="RsxD_RnfD"/>
    <property type="match status" value="1"/>
</dbReference>
<protein>
    <recommendedName>
        <fullName evidence="10">Ion-translocating oxidoreductase complex subunit D</fullName>
        <ecNumber evidence="10">7.-.-.-</ecNumber>
    </recommendedName>
    <alternativeName>
        <fullName evidence="10">Rnf electron transport complex subunit D</fullName>
    </alternativeName>
</protein>
<organism evidence="11 12">
    <name type="scientific">Tolumonas osonensis</name>
    <dbReference type="NCBI Taxonomy" id="675874"/>
    <lineage>
        <taxon>Bacteria</taxon>
        <taxon>Pseudomonadati</taxon>
        <taxon>Pseudomonadota</taxon>
        <taxon>Gammaproteobacteria</taxon>
        <taxon>Aeromonadales</taxon>
        <taxon>Aeromonadaceae</taxon>
        <taxon>Tolumonas</taxon>
    </lineage>
</organism>
<evidence type="ECO:0000256" key="1">
    <source>
        <dbReference type="ARBA" id="ARBA00022448"/>
    </source>
</evidence>
<dbReference type="GO" id="GO:0055085">
    <property type="term" value="P:transmembrane transport"/>
    <property type="evidence" value="ECO:0007669"/>
    <property type="project" value="InterPro"/>
</dbReference>
<feature type="transmembrane region" description="Helical" evidence="10">
    <location>
        <begin position="71"/>
        <end position="89"/>
    </location>
</feature>
<evidence type="ECO:0000256" key="2">
    <source>
        <dbReference type="ARBA" id="ARBA00022553"/>
    </source>
</evidence>
<evidence type="ECO:0000256" key="6">
    <source>
        <dbReference type="ARBA" id="ARBA00022967"/>
    </source>
</evidence>
<dbReference type="Pfam" id="PF03116">
    <property type="entry name" value="NQR2_RnfD_RnfE"/>
    <property type="match status" value="1"/>
</dbReference>